<reference evidence="3" key="2">
    <citation type="submission" date="2025-08" db="UniProtKB">
        <authorList>
            <consortium name="RefSeq"/>
        </authorList>
    </citation>
    <scope>IDENTIFICATION</scope>
</reference>
<keyword evidence="1" id="KW-0732">Signal</keyword>
<feature type="signal peptide" evidence="1">
    <location>
        <begin position="1"/>
        <end position="23"/>
    </location>
</feature>
<accession>A0A8B6X570</accession>
<proteinExistence type="predicted"/>
<protein>
    <submittedName>
        <fullName evidence="3">PEP-CTERM sorting domain-containing protein</fullName>
    </submittedName>
</protein>
<name>A0A8B6X570_9BURK</name>
<dbReference type="Proteomes" id="UP000675920">
    <property type="component" value="Unplaced"/>
</dbReference>
<evidence type="ECO:0000313" key="3">
    <source>
        <dbReference type="RefSeq" id="WP_028312133.1"/>
    </source>
</evidence>
<keyword evidence="2" id="KW-1185">Reference proteome</keyword>
<sequence length="276" mass="28655">MSKLRLATVATALALAYATPSFAATGFDVSGSVITTNLDVQTFVETNRDATVVSTPVSSTTTARQVVTDPKPGVAGSVATWQDTTTTYRTSTTDSYTLSSTYSTPSTGYSDILYVGNVNSYSTGSYTLDVSAILVGEYATGTGLGGRTRTYVPTLEFALNDGPYVPFSTLGTLLNSSSVTYTLTGVSYGFTLASGDMLSFSIAATTDGAGRSQIASLDIAINGSIAGPATTQTTSTLISSYTIPALPVPEPEVYTLGSLAFGLVAFARRRERRIAA</sequence>
<dbReference type="AlphaFoldDB" id="A0A8B6X570"/>
<organism evidence="2 3">
    <name type="scientific">Derxia gummosa DSM 723</name>
    <dbReference type="NCBI Taxonomy" id="1121388"/>
    <lineage>
        <taxon>Bacteria</taxon>
        <taxon>Pseudomonadati</taxon>
        <taxon>Pseudomonadota</taxon>
        <taxon>Betaproteobacteria</taxon>
        <taxon>Burkholderiales</taxon>
        <taxon>Alcaligenaceae</taxon>
        <taxon>Derxia</taxon>
    </lineage>
</organism>
<dbReference type="RefSeq" id="WP_028312133.1">
    <property type="nucleotide sequence ID" value="NZ_AXWS01000014.1"/>
</dbReference>
<feature type="chain" id="PRO_5034646360" evidence="1">
    <location>
        <begin position="24"/>
        <end position="276"/>
    </location>
</feature>
<evidence type="ECO:0000256" key="1">
    <source>
        <dbReference type="SAM" id="SignalP"/>
    </source>
</evidence>
<reference evidence="3" key="1">
    <citation type="journal article" date="2006" name="BMC Biol.">
        <title>Exopolysaccharide-associated protein sorting in environmental organisms: the PEP-CTERM/EpsH system. Application of a novel phylogenetic profiling heuristic.</title>
        <authorList>
            <person name="Haft D.H."/>
            <person name="Paulsen I.T."/>
            <person name="Ward N."/>
            <person name="Selengut J.D."/>
        </authorList>
    </citation>
    <scope>NUCLEOTIDE SEQUENCE</scope>
</reference>
<evidence type="ECO:0000313" key="2">
    <source>
        <dbReference type="Proteomes" id="UP000675920"/>
    </source>
</evidence>